<dbReference type="InterPro" id="IPR038732">
    <property type="entry name" value="HpyO/CreE_NAD-binding"/>
</dbReference>
<dbReference type="PRINTS" id="PR00368">
    <property type="entry name" value="FADPNR"/>
</dbReference>
<comment type="caution">
    <text evidence="2">The sequence shown here is derived from an EMBL/GenBank/DDBJ whole genome shotgun (WGS) entry which is preliminary data.</text>
</comment>
<evidence type="ECO:0000313" key="2">
    <source>
        <dbReference type="EMBL" id="RMC37931.1"/>
    </source>
</evidence>
<feature type="domain" description="FAD-dependent urate hydroxylase HpyO/Asp monooxygenase CreE-like FAD/NAD(P)-binding" evidence="1">
    <location>
        <begin position="16"/>
        <end position="162"/>
    </location>
</feature>
<keyword evidence="3" id="KW-1185">Reference proteome</keyword>
<name>A0A3M0MK00_9RHOB</name>
<sequence>MNQEHQHGIHCRQRVVIIGGGASGVLMAAHLLRQPSKEVEVTIIERSRLLGCGIAYNTADPGHLLNTRASQMSAFPDDPSHFERWLESESIPVTGTSFVDRGTYGRYLASLLRSPHAGENIRRLHCVHGECMRLIETEHGVIAELDDGRTIHADRAVLATGHAVPAEPLPPLRGAWDFELPHDADAVVAIIGTGLSMVDHMTTLLGAGHRGPIYCLSRRGLFPQTHETTHPLVLEAQGIPFGASVSRTMYWLRSLVRLAEAQGGTWRDAIDGVRPHVAEIWGAWPLAEKARFLRHAASWWEVHRHRMPPVSAGRISRAAASGQLRVLRGSFESAEERADGRIMLNIVPRKSGIPEHLIADHVIDCRGIRRNPAEHAAPVIRDLLTRGAARLDPLGLGLDTTLSAQLIDVSGKVSQRISAIGPAARGALWEITAIPDIRAQTHALARGFLKHARILARQRGLKFSEKSRREGISPLRARIFGIE</sequence>
<dbReference type="RefSeq" id="WP_122111013.1">
    <property type="nucleotide sequence ID" value="NZ_QOKZ01000001.1"/>
</dbReference>
<evidence type="ECO:0000313" key="3">
    <source>
        <dbReference type="Proteomes" id="UP000273516"/>
    </source>
</evidence>
<dbReference type="Pfam" id="PF13454">
    <property type="entry name" value="NAD_binding_9"/>
    <property type="match status" value="1"/>
</dbReference>
<gene>
    <name evidence="2" type="ORF">C9E81_04185</name>
</gene>
<dbReference type="InterPro" id="IPR052189">
    <property type="entry name" value="L-asp_N-monooxygenase_NS-form"/>
</dbReference>
<accession>A0A3M0MK00</accession>
<dbReference type="InterPro" id="IPR036188">
    <property type="entry name" value="FAD/NAD-bd_sf"/>
</dbReference>
<evidence type="ECO:0000259" key="1">
    <source>
        <dbReference type="Pfam" id="PF13454"/>
    </source>
</evidence>
<reference evidence="2 3" key="1">
    <citation type="submission" date="2018-07" db="EMBL/GenBank/DDBJ databases">
        <authorList>
            <person name="Zhang Y."/>
            <person name="Wang L."/>
            <person name="Ma S."/>
        </authorList>
    </citation>
    <scope>NUCLEOTIDE SEQUENCE [LARGE SCALE GENOMIC DNA]</scope>
    <source>
        <strain evidence="2 3">4-2</strain>
    </source>
</reference>
<dbReference type="EMBL" id="QOKZ01000001">
    <property type="protein sequence ID" value="RMC37931.1"/>
    <property type="molecule type" value="Genomic_DNA"/>
</dbReference>
<proteinExistence type="predicted"/>
<dbReference type="PANTHER" id="PTHR40254:SF1">
    <property type="entry name" value="BLR0577 PROTEIN"/>
    <property type="match status" value="1"/>
</dbReference>
<protein>
    <submittedName>
        <fullName evidence="2">FAD-dependent oxidoreductase</fullName>
    </submittedName>
</protein>
<dbReference type="SUPFAM" id="SSF51905">
    <property type="entry name" value="FAD/NAD(P)-binding domain"/>
    <property type="match status" value="1"/>
</dbReference>
<dbReference type="PANTHER" id="PTHR40254">
    <property type="entry name" value="BLR0577 PROTEIN"/>
    <property type="match status" value="1"/>
</dbReference>
<organism evidence="2 3">
    <name type="scientific">Paracoccus alkanivorans</name>
    <dbReference type="NCBI Taxonomy" id="2116655"/>
    <lineage>
        <taxon>Bacteria</taxon>
        <taxon>Pseudomonadati</taxon>
        <taxon>Pseudomonadota</taxon>
        <taxon>Alphaproteobacteria</taxon>
        <taxon>Rhodobacterales</taxon>
        <taxon>Paracoccaceae</taxon>
        <taxon>Paracoccus</taxon>
    </lineage>
</organism>
<dbReference type="Gene3D" id="3.50.50.60">
    <property type="entry name" value="FAD/NAD(P)-binding domain"/>
    <property type="match status" value="2"/>
</dbReference>
<dbReference type="AlphaFoldDB" id="A0A3M0MK00"/>
<dbReference type="Proteomes" id="UP000273516">
    <property type="component" value="Unassembled WGS sequence"/>
</dbReference>
<dbReference type="OrthoDB" id="101972at2"/>